<reference evidence="1 2" key="1">
    <citation type="submission" date="2022-12" db="EMBL/GenBank/DDBJ databases">
        <title>Chromosome-level genome of Tegillarca granosa.</title>
        <authorList>
            <person name="Kim J."/>
        </authorList>
    </citation>
    <scope>NUCLEOTIDE SEQUENCE [LARGE SCALE GENOMIC DNA]</scope>
    <source>
        <strain evidence="1">Teg-2019</strain>
        <tissue evidence="1">Adductor muscle</tissue>
    </source>
</reference>
<accession>A0ABQ9E3P1</accession>
<name>A0ABQ9E3P1_TEGGR</name>
<proteinExistence type="predicted"/>
<evidence type="ECO:0000313" key="1">
    <source>
        <dbReference type="EMBL" id="KAJ8299949.1"/>
    </source>
</evidence>
<gene>
    <name evidence="1" type="ORF">KUTeg_021468</name>
</gene>
<keyword evidence="2" id="KW-1185">Reference proteome</keyword>
<protein>
    <submittedName>
        <fullName evidence="1">Uncharacterized protein</fullName>
    </submittedName>
</protein>
<dbReference type="Proteomes" id="UP001217089">
    <property type="component" value="Unassembled WGS sequence"/>
</dbReference>
<evidence type="ECO:0000313" key="2">
    <source>
        <dbReference type="Proteomes" id="UP001217089"/>
    </source>
</evidence>
<dbReference type="EMBL" id="JARBDR010000919">
    <property type="protein sequence ID" value="KAJ8299949.1"/>
    <property type="molecule type" value="Genomic_DNA"/>
</dbReference>
<comment type="caution">
    <text evidence="1">The sequence shown here is derived from an EMBL/GenBank/DDBJ whole genome shotgun (WGS) entry which is preliminary data.</text>
</comment>
<sequence>MNLKAAGQVVAFGSDGTSVNLGVRGSVAALLKHDFPLLILCALCCPPVRVSSKQCYKTSCFYGRFTGHASKWTRWLPNISKALEVLTNIFTTIITHFNHVRASRAGPAEVQDILKVLGNFSPRFQEDNLTLSKLCDSITSAPLTLVELKHNNGGNLDAFISEIHNYKYKTIELKNVDLNKTYAQEKEEIVDAVNTAIDNIFNPMLNDPVIKASIAPLDIVSYSEARAELALYGNVELIL</sequence>
<organism evidence="1 2">
    <name type="scientific">Tegillarca granosa</name>
    <name type="common">Malaysian cockle</name>
    <name type="synonym">Anadara granosa</name>
    <dbReference type="NCBI Taxonomy" id="220873"/>
    <lineage>
        <taxon>Eukaryota</taxon>
        <taxon>Metazoa</taxon>
        <taxon>Spiralia</taxon>
        <taxon>Lophotrochozoa</taxon>
        <taxon>Mollusca</taxon>
        <taxon>Bivalvia</taxon>
        <taxon>Autobranchia</taxon>
        <taxon>Pteriomorphia</taxon>
        <taxon>Arcoida</taxon>
        <taxon>Arcoidea</taxon>
        <taxon>Arcidae</taxon>
        <taxon>Tegillarca</taxon>
    </lineage>
</organism>